<dbReference type="AlphaFoldDB" id="A0ABD7WJH3"/>
<name>A0ABD7WJH3_BIFLL</name>
<dbReference type="EMBL" id="CP118598">
    <property type="protein sequence ID" value="WDY39940.1"/>
    <property type="molecule type" value="Genomic_DNA"/>
</dbReference>
<dbReference type="Proteomes" id="UP001221506">
    <property type="component" value="Chromosome"/>
</dbReference>
<dbReference type="SUPFAM" id="SSF103473">
    <property type="entry name" value="MFS general substrate transporter"/>
    <property type="match status" value="1"/>
</dbReference>
<feature type="transmembrane region" description="Helical" evidence="1">
    <location>
        <begin position="42"/>
        <end position="61"/>
    </location>
</feature>
<accession>A0ABD7WJH3</accession>
<reference evidence="2 3" key="1">
    <citation type="submission" date="2023-02" db="EMBL/GenBank/DDBJ databases">
        <authorList>
            <person name="Pan L."/>
        </authorList>
    </citation>
    <scope>NUCLEOTIDE SEQUENCE [LARGE SCALE GENOMIC DNA]</scope>
    <source>
        <strain evidence="2 3">F2</strain>
    </source>
</reference>
<proteinExistence type="predicted"/>
<dbReference type="Gene3D" id="1.20.1250.20">
    <property type="entry name" value="MFS general substrate transporter like domains"/>
    <property type="match status" value="1"/>
</dbReference>
<dbReference type="InterPro" id="IPR036259">
    <property type="entry name" value="MFS_trans_sf"/>
</dbReference>
<keyword evidence="1" id="KW-0812">Transmembrane</keyword>
<keyword evidence="1" id="KW-0472">Membrane</keyword>
<organism evidence="2 3">
    <name type="scientific">Bifidobacterium longum subsp. longum</name>
    <dbReference type="NCBI Taxonomy" id="1679"/>
    <lineage>
        <taxon>Bacteria</taxon>
        <taxon>Bacillati</taxon>
        <taxon>Actinomycetota</taxon>
        <taxon>Actinomycetes</taxon>
        <taxon>Bifidobacteriales</taxon>
        <taxon>Bifidobacteriaceae</taxon>
        <taxon>Bifidobacterium</taxon>
    </lineage>
</organism>
<keyword evidence="1" id="KW-1133">Transmembrane helix</keyword>
<feature type="transmembrane region" description="Helical" evidence="1">
    <location>
        <begin position="6"/>
        <end position="30"/>
    </location>
</feature>
<sequence length="115" mass="11955">MQNDLGVNALVSGLVMMPSGIAMGILNPVAGKMYDRIGGRPLALLGFAIMTSAAVLLVTIMNTHTAAAMRTGVPEAAASAIGVRASFRTVAIVCAVCLVASLFIRDRGRRLGQQR</sequence>
<feature type="transmembrane region" description="Helical" evidence="1">
    <location>
        <begin position="81"/>
        <end position="104"/>
    </location>
</feature>
<evidence type="ECO:0000256" key="1">
    <source>
        <dbReference type="SAM" id="Phobius"/>
    </source>
</evidence>
<evidence type="ECO:0000313" key="2">
    <source>
        <dbReference type="EMBL" id="WDY39940.1"/>
    </source>
</evidence>
<protein>
    <submittedName>
        <fullName evidence="2">Permease</fullName>
    </submittedName>
</protein>
<gene>
    <name evidence="2" type="ORF">PWA56_08585</name>
</gene>
<evidence type="ECO:0000313" key="3">
    <source>
        <dbReference type="Proteomes" id="UP001221506"/>
    </source>
</evidence>